<evidence type="ECO:0000313" key="2">
    <source>
        <dbReference type="EMBL" id="QIQ20361.1"/>
    </source>
</evidence>
<feature type="transmembrane region" description="Helical" evidence="1">
    <location>
        <begin position="12"/>
        <end position="31"/>
    </location>
</feature>
<keyword evidence="3" id="KW-1185">Reference proteome</keyword>
<evidence type="ECO:0000313" key="3">
    <source>
        <dbReference type="Proteomes" id="UP000501168"/>
    </source>
</evidence>
<dbReference type="InParanoid" id="A0A6G9I824"/>
<keyword evidence="1" id="KW-1133">Transmembrane helix</keyword>
<keyword evidence="1" id="KW-0472">Membrane</keyword>
<dbReference type="EMBL" id="CP050253">
    <property type="protein sequence ID" value="QIQ20361.1"/>
    <property type="molecule type" value="Genomic_DNA"/>
</dbReference>
<reference evidence="2 3" key="1">
    <citation type="submission" date="2020-03" db="EMBL/GenBank/DDBJ databases">
        <title>Complete genome sequence of Orbus sp. IPMB12 (BCRC 80908).</title>
        <authorList>
            <person name="Lo W.-S."/>
            <person name="Chang T.-H."/>
            <person name="Kuo C.-H."/>
        </authorList>
    </citation>
    <scope>NUCLEOTIDE SEQUENCE [LARGE SCALE GENOMIC DNA]</scope>
    <source>
        <strain evidence="2 3">IPMB12</strain>
    </source>
</reference>
<organism evidence="2 3">
    <name type="scientific">Zophobihabitans entericus</name>
    <dbReference type="NCBI Taxonomy" id="1635327"/>
    <lineage>
        <taxon>Bacteria</taxon>
        <taxon>Pseudomonadati</taxon>
        <taxon>Pseudomonadota</taxon>
        <taxon>Gammaproteobacteria</taxon>
        <taxon>Orbales</taxon>
        <taxon>Orbaceae</taxon>
        <taxon>Zophobihabitans</taxon>
    </lineage>
</organism>
<proteinExistence type="predicted"/>
<accession>A0A6G9I824</accession>
<gene>
    <name evidence="2" type="ORF">IPMB12_00895</name>
</gene>
<feature type="transmembrane region" description="Helical" evidence="1">
    <location>
        <begin position="90"/>
        <end position="111"/>
    </location>
</feature>
<dbReference type="Proteomes" id="UP000501168">
    <property type="component" value="Chromosome"/>
</dbReference>
<evidence type="ECO:0000256" key="1">
    <source>
        <dbReference type="SAM" id="Phobius"/>
    </source>
</evidence>
<keyword evidence="1" id="KW-0812">Transmembrane</keyword>
<dbReference type="AlphaFoldDB" id="A0A6G9I824"/>
<name>A0A6G9I824_9GAMM</name>
<sequence>MIINYWQQISKRYFLSHLLLGVIAAGFGLSMNPSALPNQITGQPVNIITIASIAKAHLQESLSTQSTQAEPFYLTQPKLISSQTLLSQSYVSQFSIVVLAICFWFSIAHGIRAGPSSL</sequence>
<protein>
    <submittedName>
        <fullName evidence="2">DUF2547 family protein</fullName>
    </submittedName>
</protein>
<dbReference type="KEGG" id="orb:IPMB12_00895"/>
<dbReference type="RefSeq" id="WP_166914035.1">
    <property type="nucleotide sequence ID" value="NZ_CP050253.1"/>
</dbReference>